<dbReference type="Gene3D" id="2.40.128.140">
    <property type="entry name" value="Outer membrane protein"/>
    <property type="match status" value="1"/>
</dbReference>
<keyword evidence="3" id="KW-1185">Reference proteome</keyword>
<dbReference type="eggNOG" id="COG3528">
    <property type="taxonomic scope" value="Bacteria"/>
</dbReference>
<name>M2Z7M4_9PROT</name>
<evidence type="ECO:0000313" key="2">
    <source>
        <dbReference type="EMBL" id="EME70325.1"/>
    </source>
</evidence>
<gene>
    <name evidence="2" type="ORF">H261_09068</name>
</gene>
<reference evidence="2 3" key="1">
    <citation type="journal article" date="2014" name="Genome Announc.">
        <title>Draft Genome Sequence of Magnetospirillum sp. Strain SO-1, a Freshwater Magnetotactic Bacterium Isolated from the Ol'khovka River, Russia.</title>
        <authorList>
            <person name="Grouzdev D.S."/>
            <person name="Dziuba M.V."/>
            <person name="Sukhacheva M.S."/>
            <person name="Mardanov A.V."/>
            <person name="Beletskiy A.V."/>
            <person name="Kuznetsov B.B."/>
            <person name="Skryabin K.G."/>
        </authorList>
    </citation>
    <scope>NUCLEOTIDE SEQUENCE [LARGE SCALE GENOMIC DNA]</scope>
    <source>
        <strain evidence="2 3">SO-1</strain>
    </source>
</reference>
<accession>M2Z7M4</accession>
<dbReference type="InterPro" id="IPR018707">
    <property type="entry name" value="LpxR"/>
</dbReference>
<sequence>MSDASNRKPIGGMIRLLRNAAVAAIAALPTVSWAGEPENGTLSIVFENDLFYGTDRHYTNGVRGAWLSGPGDTPQWVLDPARRFPLFPEGGTVRVEYALGQSMYSPGDIRLENPPDGDRPYAGWLYGSVGLIAETGARLDQLSLTLGVVGPASMAEPTQKFIHRQVDSPDPRGWDTQLHNEPGLILTYQRSWRSLISEPVAGLSFDVTPHLGGAGGNVFTYANGGVMLRFGDGLLLDYGPPGIQPSLPGAGFFIPNPGLGWYLFGGIDGRAVARNIFLDGNTFRDSRRVDKEPLIADFQFGAAVTWGNTRLSYVHLFRTPEFKGQNQMDEYGGFSLSQRF</sequence>
<feature type="chain" id="PRO_5004029801" description="Outer membrane protein" evidence="1">
    <location>
        <begin position="35"/>
        <end position="340"/>
    </location>
</feature>
<dbReference type="RefSeq" id="WP_008616649.1">
    <property type="nucleotide sequence ID" value="NZ_AONQ01000019.1"/>
</dbReference>
<evidence type="ECO:0000313" key="3">
    <source>
        <dbReference type="Proteomes" id="UP000011744"/>
    </source>
</evidence>
<evidence type="ECO:0008006" key="4">
    <source>
        <dbReference type="Google" id="ProtNLM"/>
    </source>
</evidence>
<dbReference type="InterPro" id="IPR037107">
    <property type="entry name" value="Put_OMP_sf"/>
</dbReference>
<dbReference type="PATRIC" id="fig|1244869.3.peg.1831"/>
<dbReference type="STRING" id="1244869.H261_09068"/>
<dbReference type="EMBL" id="AONQ01000019">
    <property type="protein sequence ID" value="EME70325.1"/>
    <property type="molecule type" value="Genomic_DNA"/>
</dbReference>
<evidence type="ECO:0000256" key="1">
    <source>
        <dbReference type="SAM" id="SignalP"/>
    </source>
</evidence>
<dbReference type="AlphaFoldDB" id="M2Z7M4"/>
<organism evidence="2 3">
    <name type="scientific">Paramagnetospirillum caucaseum</name>
    <dbReference type="NCBI Taxonomy" id="1244869"/>
    <lineage>
        <taxon>Bacteria</taxon>
        <taxon>Pseudomonadati</taxon>
        <taxon>Pseudomonadota</taxon>
        <taxon>Alphaproteobacteria</taxon>
        <taxon>Rhodospirillales</taxon>
        <taxon>Magnetospirillaceae</taxon>
        <taxon>Paramagnetospirillum</taxon>
    </lineage>
</organism>
<dbReference type="Proteomes" id="UP000011744">
    <property type="component" value="Unassembled WGS sequence"/>
</dbReference>
<protein>
    <recommendedName>
        <fullName evidence="4">Outer membrane protein</fullName>
    </recommendedName>
</protein>
<feature type="signal peptide" evidence="1">
    <location>
        <begin position="1"/>
        <end position="34"/>
    </location>
</feature>
<dbReference type="Pfam" id="PF09982">
    <property type="entry name" value="LpxR"/>
    <property type="match status" value="1"/>
</dbReference>
<comment type="caution">
    <text evidence="2">The sequence shown here is derived from an EMBL/GenBank/DDBJ whole genome shotgun (WGS) entry which is preliminary data.</text>
</comment>
<keyword evidence="1" id="KW-0732">Signal</keyword>
<proteinExistence type="predicted"/>